<dbReference type="Proteomes" id="UP000295718">
    <property type="component" value="Unassembled WGS sequence"/>
</dbReference>
<accession>A0A4R1QX35</accession>
<name>A0A4R1QX35_9FIRM</name>
<dbReference type="OrthoDB" id="184994at2"/>
<dbReference type="Pfam" id="PF12833">
    <property type="entry name" value="HTH_18"/>
    <property type="match status" value="1"/>
</dbReference>
<dbReference type="InterPro" id="IPR018060">
    <property type="entry name" value="HTH_AraC"/>
</dbReference>
<keyword evidence="6" id="KW-1185">Reference proteome</keyword>
<dbReference type="PROSITE" id="PS01124">
    <property type="entry name" value="HTH_ARAC_FAMILY_2"/>
    <property type="match status" value="1"/>
</dbReference>
<keyword evidence="1" id="KW-0805">Transcription regulation</keyword>
<evidence type="ECO:0000256" key="3">
    <source>
        <dbReference type="ARBA" id="ARBA00023163"/>
    </source>
</evidence>
<evidence type="ECO:0000313" key="6">
    <source>
        <dbReference type="Proteomes" id="UP000295718"/>
    </source>
</evidence>
<sequence>MNTERKLLHTEFLQRENELHHKLYGTEITFFEAVKAGNIKQVRECMSPLDDRELGALSANPLRNMRYHLIITIAFITRFCIEGDMPTETAYNLSDLYIQKADLCASKAELSALHKKMIFDFTKRMSRLKKKNVHSRPISMCLDQIHASLHNPISIESLAAGVSLNPTYLSTLFKKEMGVTINAYIRSKRIEVAKNMLRFSEYSSVDIGNYLAFSSHSYFIHVFKRETGLTPKEFREKSFRSSWND</sequence>
<gene>
    <name evidence="5" type="ORF">EDD76_11640</name>
</gene>
<dbReference type="RefSeq" id="WP_031392020.1">
    <property type="nucleotide sequence ID" value="NZ_JPNB01000002.1"/>
</dbReference>
<organism evidence="5 6">
    <name type="scientific">Kineothrix alysoides</name>
    <dbReference type="NCBI Taxonomy" id="1469948"/>
    <lineage>
        <taxon>Bacteria</taxon>
        <taxon>Bacillati</taxon>
        <taxon>Bacillota</taxon>
        <taxon>Clostridia</taxon>
        <taxon>Lachnospirales</taxon>
        <taxon>Lachnospiraceae</taxon>
        <taxon>Kineothrix</taxon>
    </lineage>
</organism>
<dbReference type="EMBL" id="SLUO01000016">
    <property type="protein sequence ID" value="TCL55200.1"/>
    <property type="molecule type" value="Genomic_DNA"/>
</dbReference>
<dbReference type="AlphaFoldDB" id="A0A4R1QX35"/>
<feature type="domain" description="HTH araC/xylS-type" evidence="4">
    <location>
        <begin position="139"/>
        <end position="237"/>
    </location>
</feature>
<dbReference type="SMART" id="SM00342">
    <property type="entry name" value="HTH_ARAC"/>
    <property type="match status" value="1"/>
</dbReference>
<evidence type="ECO:0000256" key="2">
    <source>
        <dbReference type="ARBA" id="ARBA00023125"/>
    </source>
</evidence>
<dbReference type="PANTHER" id="PTHR43280:SF34">
    <property type="entry name" value="ARAC-FAMILY TRANSCRIPTIONAL REGULATOR"/>
    <property type="match status" value="1"/>
</dbReference>
<protein>
    <submittedName>
        <fullName evidence="5">AraC-like DNA-binding protein</fullName>
    </submittedName>
</protein>
<keyword evidence="3" id="KW-0804">Transcription</keyword>
<dbReference type="InterPro" id="IPR009057">
    <property type="entry name" value="Homeodomain-like_sf"/>
</dbReference>
<dbReference type="PANTHER" id="PTHR43280">
    <property type="entry name" value="ARAC-FAMILY TRANSCRIPTIONAL REGULATOR"/>
    <property type="match status" value="1"/>
</dbReference>
<dbReference type="Gene3D" id="1.10.10.60">
    <property type="entry name" value="Homeodomain-like"/>
    <property type="match status" value="2"/>
</dbReference>
<dbReference type="GO" id="GO:0003700">
    <property type="term" value="F:DNA-binding transcription factor activity"/>
    <property type="evidence" value="ECO:0007669"/>
    <property type="project" value="InterPro"/>
</dbReference>
<comment type="caution">
    <text evidence="5">The sequence shown here is derived from an EMBL/GenBank/DDBJ whole genome shotgun (WGS) entry which is preliminary data.</text>
</comment>
<proteinExistence type="predicted"/>
<evidence type="ECO:0000256" key="1">
    <source>
        <dbReference type="ARBA" id="ARBA00023015"/>
    </source>
</evidence>
<dbReference type="SUPFAM" id="SSF46689">
    <property type="entry name" value="Homeodomain-like"/>
    <property type="match status" value="2"/>
</dbReference>
<reference evidence="5 6" key="1">
    <citation type="submission" date="2019-03" db="EMBL/GenBank/DDBJ databases">
        <title>Genomic Encyclopedia of Type Strains, Phase IV (KMG-IV): sequencing the most valuable type-strain genomes for metagenomic binning, comparative biology and taxonomic classification.</title>
        <authorList>
            <person name="Goeker M."/>
        </authorList>
    </citation>
    <scope>NUCLEOTIDE SEQUENCE [LARGE SCALE GENOMIC DNA]</scope>
    <source>
        <strain evidence="5 6">DSM 100556</strain>
    </source>
</reference>
<keyword evidence="2 5" id="KW-0238">DNA-binding</keyword>
<dbReference type="GO" id="GO:0043565">
    <property type="term" value="F:sequence-specific DNA binding"/>
    <property type="evidence" value="ECO:0007669"/>
    <property type="project" value="InterPro"/>
</dbReference>
<evidence type="ECO:0000313" key="5">
    <source>
        <dbReference type="EMBL" id="TCL55200.1"/>
    </source>
</evidence>
<evidence type="ECO:0000259" key="4">
    <source>
        <dbReference type="PROSITE" id="PS01124"/>
    </source>
</evidence>
<dbReference type="STRING" id="1469948.GCA_000732725_03394"/>